<keyword evidence="4" id="KW-0547">Nucleotide-binding</keyword>
<dbReference type="Gene3D" id="1.10.510.10">
    <property type="entry name" value="Transferase(Phosphotransferase) domain 1"/>
    <property type="match status" value="1"/>
</dbReference>
<evidence type="ECO:0000256" key="1">
    <source>
        <dbReference type="ARBA" id="ARBA00006529"/>
    </source>
</evidence>
<evidence type="ECO:0007829" key="14">
    <source>
        <dbReference type="ProteomicsDB" id="A0A1P8B727"/>
    </source>
</evidence>
<dbReference type="Pfam" id="PF00069">
    <property type="entry name" value="Pkinase"/>
    <property type="match status" value="1"/>
</dbReference>
<dbReference type="GO" id="GO:0005524">
    <property type="term" value="F:ATP binding"/>
    <property type="evidence" value="ECO:0007669"/>
    <property type="project" value="UniProtKB-KW"/>
</dbReference>
<evidence type="ECO:0000313" key="11">
    <source>
        <dbReference type="Proteomes" id="UP000006548"/>
    </source>
</evidence>
<dbReference type="PANTHER" id="PTHR48016:SF29">
    <property type="entry name" value="MITOGEN-ACTIVATED PROTEIN KINASE KINASE KINASE 1-RELATED"/>
    <property type="match status" value="1"/>
</dbReference>
<evidence type="ECO:0000256" key="6">
    <source>
        <dbReference type="ARBA" id="ARBA00022840"/>
    </source>
</evidence>
<protein>
    <submittedName>
        <fullName evidence="10">MAPK/ERK kinase kinase 3</fullName>
    </submittedName>
</protein>
<dbReference type="EMBL" id="CP002687">
    <property type="protein sequence ID" value="ANM67401.1"/>
    <property type="molecule type" value="Genomic_DNA"/>
</dbReference>
<evidence type="ECO:0000313" key="10">
    <source>
        <dbReference type="EMBL" id="ANM67401.1"/>
    </source>
</evidence>
<dbReference type="PANTHER" id="PTHR48016">
    <property type="entry name" value="MAP KINASE KINASE KINASE SSK2-RELATED-RELATED"/>
    <property type="match status" value="1"/>
</dbReference>
<reference evidence="10 11" key="1">
    <citation type="journal article" date="1999" name="Nature">
        <title>Sequence and analysis of chromosome 4 of the plant Arabidopsis thaliana.</title>
        <authorList>
            <consortium name="EU"/>
            <consortium name="CSHL and WU Arabidopsis Sequencing Project"/>
            <person name="Mayer K."/>
            <person name="Schuller C."/>
            <person name="Wambutt R."/>
            <person name="Murphy G."/>
            <person name="Volckaert G."/>
            <person name="Pohl T."/>
            <person name="Dusterhoft A."/>
            <person name="Stiekema W."/>
            <person name="Entian K.D."/>
            <person name="Terryn N."/>
            <person name="Harris B."/>
            <person name="Ansorge W."/>
            <person name="Brandt P."/>
            <person name="Grivell L."/>
            <person name="Rieger M."/>
            <person name="Weichselgartner M."/>
            <person name="de Simone V."/>
            <person name="Obermaier B."/>
            <person name="Mache R."/>
            <person name="Muller M."/>
            <person name="Kreis M."/>
            <person name="Delseny M."/>
            <person name="Puigdomenech P."/>
            <person name="Watson M."/>
            <person name="Schmidtheini T."/>
            <person name="Reichert B."/>
            <person name="Portatelle D."/>
            <person name="Perez-Alonso M."/>
            <person name="Boutry M."/>
            <person name="Bancroft I."/>
            <person name="Vos P."/>
            <person name="Hoheisel J."/>
            <person name="Zimmermann W."/>
            <person name="Wedler H."/>
            <person name="Ridley P."/>
            <person name="Langham S.A."/>
            <person name="McCullagh B."/>
            <person name="Bilham L."/>
            <person name="Robben J."/>
            <person name="Van der Schueren J."/>
            <person name="Grymonprez B."/>
            <person name="Chuang Y.J."/>
            <person name="Vandenbussche F."/>
            <person name="Braeken M."/>
            <person name="Weltjens I."/>
            <person name="Voet M."/>
            <person name="Bastiaens I."/>
            <person name="Aert R."/>
            <person name="Defoor E."/>
            <person name="Weitzenegger T."/>
            <person name="Bothe G."/>
            <person name="Ramsperger U."/>
            <person name="Hilbert H."/>
            <person name="Braun M."/>
            <person name="Holzer E."/>
            <person name="Brandt A."/>
            <person name="Peters S."/>
            <person name="van Staveren M."/>
            <person name="Dirske W."/>
            <person name="Mooijman P."/>
            <person name="Klein Lankhorst R."/>
            <person name="Rose M."/>
            <person name="Hauf J."/>
            <person name="Kotter P."/>
            <person name="Berneiser S."/>
            <person name="Hempel S."/>
            <person name="Feldpausch M."/>
            <person name="Lamberth S."/>
            <person name="Van den Daele H."/>
            <person name="De Keyser A."/>
            <person name="Buysshaert C."/>
            <person name="Gielen J."/>
            <person name="Villarroel R."/>
            <person name="De Clercq R."/>
            <person name="Van Montagu M."/>
            <person name="Rogers J."/>
            <person name="Cronin A."/>
            <person name="Quail M."/>
            <person name="Bray-Allen S."/>
            <person name="Clark L."/>
            <person name="Doggett J."/>
            <person name="Hall S."/>
            <person name="Kay M."/>
            <person name="Lennard N."/>
            <person name="McLay K."/>
            <person name="Mayes R."/>
            <person name="Pettett A."/>
            <person name="Rajandream M.A."/>
            <person name="Lyne M."/>
            <person name="Benes V."/>
            <person name="Rechmann S."/>
            <person name="Borkova D."/>
            <person name="Blocker H."/>
            <person name="Scharfe M."/>
            <person name="Grimm M."/>
            <person name="Lohnert T.H."/>
            <person name="Dose S."/>
            <person name="de Haan M."/>
            <person name="Maarse A."/>
            <person name="Schafer M."/>
            <person name="Muller-Auer S."/>
            <person name="Gabel C."/>
            <person name="Fuchs M."/>
            <person name="Fartmann B."/>
            <person name="Granderath K."/>
            <person name="Dauner D."/>
            <person name="Herzl A."/>
            <person name="Neumann S."/>
            <person name="Argiriou A."/>
            <person name="Vitale D."/>
            <person name="Liguori R."/>
            <person name="Piravandi E."/>
            <person name="Massenet O."/>
            <person name="Quigley F."/>
            <person name="Clabauld G."/>
            <person name="Mundlein A."/>
            <person name="Felber R."/>
            <person name="Schnabl S."/>
            <person name="Hiller R."/>
            <person name="Schmidt W."/>
            <person name="Lecharny A."/>
            <person name="Aubourg S."/>
            <person name="Chefdor F."/>
            <person name="Cooke R."/>
            <person name="Berger C."/>
            <person name="Montfort A."/>
            <person name="Casacuberta E."/>
            <person name="Gibbons T."/>
            <person name="Weber N."/>
            <person name="Vandenbol M."/>
            <person name="Bargues M."/>
            <person name="Terol J."/>
            <person name="Torres A."/>
            <person name="Perez-Perez A."/>
            <person name="Purnelle B."/>
            <person name="Bent E."/>
            <person name="Johnson S."/>
            <person name="Tacon D."/>
            <person name="Jesse T."/>
            <person name="Heijnen L."/>
            <person name="Schwarz S."/>
            <person name="Scholler P."/>
            <person name="Heber S."/>
            <person name="Francs P."/>
            <person name="Bielke C."/>
            <person name="Frishman D."/>
            <person name="Haase D."/>
            <person name="Lemcke K."/>
            <person name="Mewes H.W."/>
            <person name="Stocker S."/>
            <person name="Zaccaria P."/>
            <person name="Bevan M."/>
            <person name="Wilson R.K."/>
            <person name="de la Bastide M."/>
            <person name="Habermann K."/>
            <person name="Parnell L."/>
            <person name="Dedhia N."/>
            <person name="Gnoj L."/>
            <person name="Schutz K."/>
            <person name="Huang E."/>
            <person name="Spiegel L."/>
            <person name="Sehkon M."/>
            <person name="Murray J."/>
            <person name="Sheet P."/>
            <person name="Cordes M."/>
            <person name="Abu-Threideh J."/>
            <person name="Stoneking T."/>
            <person name="Kalicki J."/>
            <person name="Graves T."/>
            <person name="Harmon G."/>
            <person name="Edwards J."/>
            <person name="Latreille P."/>
            <person name="Courtney L."/>
            <person name="Cloud J."/>
            <person name="Abbott A."/>
            <person name="Scott K."/>
            <person name="Johnson D."/>
            <person name="Minx P."/>
            <person name="Bentley D."/>
            <person name="Fulton B."/>
            <person name="Miller N."/>
            <person name="Greco T."/>
            <person name="Kemp K."/>
            <person name="Kramer J."/>
            <person name="Fulton L."/>
            <person name="Mardis E."/>
            <person name="Dante M."/>
            <person name="Pepin K."/>
            <person name="Hillier L."/>
            <person name="Nelson J."/>
            <person name="Spieth J."/>
            <person name="Ryan E."/>
            <person name="Andrews S."/>
            <person name="Geisel C."/>
            <person name="Layman D."/>
            <person name="Du H."/>
            <person name="Ali J."/>
            <person name="Berghoff A."/>
            <person name="Jones K."/>
            <person name="Drone K."/>
            <person name="Cotton M."/>
            <person name="Joshu C."/>
            <person name="Antonoiu B."/>
            <person name="Zidanic M."/>
            <person name="Strong C."/>
            <person name="Sun H."/>
            <person name="Lamar B."/>
            <person name="Yordan C."/>
            <person name="Ma P."/>
            <person name="Zhong J."/>
            <person name="Preston R."/>
            <person name="Vil D."/>
            <person name="Shekher M."/>
            <person name="Matero A."/>
            <person name="Shah R."/>
            <person name="Swaby I.K."/>
            <person name="O'Shaughnessy A."/>
            <person name="Rodriguez M."/>
            <person name="Hoffmann J."/>
            <person name="Till S."/>
            <person name="Granat S."/>
            <person name="Shohdy N."/>
            <person name="Hasegawa A."/>
            <person name="Hameed A."/>
            <person name="Lodhi M."/>
            <person name="Johnson A."/>
            <person name="Chen E."/>
            <person name="Marra M."/>
            <person name="Martienssen R."/>
            <person name="McCombie W.R."/>
        </authorList>
    </citation>
    <scope>NUCLEOTIDE SEQUENCE [LARGE SCALE GENOMIC DNA]</scope>
    <source>
        <strain evidence="11">cv. Columbia</strain>
    </source>
</reference>
<evidence type="ECO:0000256" key="3">
    <source>
        <dbReference type="ARBA" id="ARBA00022679"/>
    </source>
</evidence>
<dbReference type="SUPFAM" id="SSF56112">
    <property type="entry name" value="Protein kinase-like (PK-like)"/>
    <property type="match status" value="1"/>
</dbReference>
<reference evidence="11" key="2">
    <citation type="journal article" date="2017" name="Plant J.">
        <title>Araport11: a complete reannotation of the Arabidopsis thaliana reference genome.</title>
        <authorList>
            <person name="Cheng C.Y."/>
            <person name="Krishnakumar V."/>
            <person name="Chan A.P."/>
            <person name="Thibaud-Nissen F."/>
            <person name="Schobel S."/>
            <person name="Town C.D."/>
        </authorList>
    </citation>
    <scope>GENOME REANNOTATION</scope>
    <source>
        <strain evidence="11">cv. Columbia</strain>
    </source>
</reference>
<keyword evidence="11" id="KW-1185">Reference proteome</keyword>
<keyword evidence="6" id="KW-0067">ATP-binding</keyword>
<dbReference type="RefSeq" id="NP_001329233.1">
    <property type="nucleotide sequence ID" value="NM_001340589.1"/>
</dbReference>
<dbReference type="ProteomicsDB" id="212197"/>
<keyword evidence="3" id="KW-0808">Transferase</keyword>
<dbReference type="GO" id="GO:0004674">
    <property type="term" value="F:protein serine/threonine kinase activity"/>
    <property type="evidence" value="ECO:0007669"/>
    <property type="project" value="UniProtKB-KW"/>
</dbReference>
<gene>
    <name evidence="10 12" type="primary">MEKK3</name>
    <name evidence="10" type="synonym">MAPK/ERK kinase kinase 3</name>
    <name evidence="10" type="synonym">MAPKKK10</name>
    <name evidence="9 10" type="ordered locus">At4g08470</name>
    <name evidence="10" type="ORF">T15F16.2</name>
    <name evidence="10" type="ORF">T15F16_2</name>
</gene>
<dbReference type="SMART" id="SM00220">
    <property type="entry name" value="S_TKc"/>
    <property type="match status" value="1"/>
</dbReference>
<keyword evidence="5 10" id="KW-0418">Kinase</keyword>
<comment type="similarity">
    <text evidence="1">Belongs to the protein kinase superfamily. STE Ser/Thr protein kinase family. MAP kinase kinase kinase subfamily.</text>
</comment>
<name>A0A1P8B727_ARATH</name>
<feature type="domain" description="Protein kinase" evidence="8">
    <location>
        <begin position="221"/>
        <end position="475"/>
    </location>
</feature>
<proteinExistence type="evidence at protein level"/>
<dbReference type="TAIR" id="AT4G08470">
    <property type="gene designation" value="MEKK3"/>
</dbReference>
<organism evidence="10 11">
    <name type="scientific">Arabidopsis thaliana</name>
    <name type="common">Mouse-ear cress</name>
    <dbReference type="NCBI Taxonomy" id="3702"/>
    <lineage>
        <taxon>Eukaryota</taxon>
        <taxon>Viridiplantae</taxon>
        <taxon>Streptophyta</taxon>
        <taxon>Embryophyta</taxon>
        <taxon>Tracheophyta</taxon>
        <taxon>Spermatophyta</taxon>
        <taxon>Magnoliopsida</taxon>
        <taxon>eudicotyledons</taxon>
        <taxon>Gunneridae</taxon>
        <taxon>Pentapetalae</taxon>
        <taxon>rosids</taxon>
        <taxon>malvids</taxon>
        <taxon>Brassicales</taxon>
        <taxon>Brassicaceae</taxon>
        <taxon>Camelineae</taxon>
        <taxon>Arabidopsis</taxon>
    </lineage>
</organism>
<keyword evidence="13 14" id="KW-1267">Proteomics identification</keyword>
<dbReference type="SMR" id="A0A1P8B727"/>
<accession>A0A1P8B727</accession>
<dbReference type="InterPro" id="IPR008271">
    <property type="entry name" value="Ser/Thr_kinase_AS"/>
</dbReference>
<evidence type="ECO:0000313" key="12">
    <source>
        <dbReference type="TAIR" id="AT4G08470"/>
    </source>
</evidence>
<keyword evidence="2" id="KW-0723">Serine/threonine-protein kinase</keyword>
<dbReference type="InterPro" id="IPR011009">
    <property type="entry name" value="Kinase-like_dom_sf"/>
</dbReference>
<dbReference type="Araport" id="AT4G08470"/>
<evidence type="ECO:0000313" key="9">
    <source>
        <dbReference type="Araport" id="AT4G08470"/>
    </source>
</evidence>
<dbReference type="FunFam" id="1.10.510.10:FF:000359">
    <property type="entry name" value="Mitogen-activated protein kinase 1, putative, expressed"/>
    <property type="match status" value="1"/>
</dbReference>
<dbReference type="GO" id="GO:1902065">
    <property type="term" value="P:response to L-glutamate"/>
    <property type="evidence" value="ECO:0007669"/>
    <property type="project" value="UniProtKB-ARBA"/>
</dbReference>
<evidence type="ECO:0000256" key="7">
    <source>
        <dbReference type="SAM" id="MobiDB-lite"/>
    </source>
</evidence>
<evidence type="ECO:0007829" key="13">
    <source>
        <dbReference type="PeptideAtlas" id="A0A1P8B727"/>
    </source>
</evidence>
<dbReference type="Proteomes" id="UP000006548">
    <property type="component" value="Chromosome 4"/>
</dbReference>
<evidence type="ECO:0000256" key="5">
    <source>
        <dbReference type="ARBA" id="ARBA00022777"/>
    </source>
</evidence>
<evidence type="ECO:0000259" key="8">
    <source>
        <dbReference type="PROSITE" id="PS50011"/>
    </source>
</evidence>
<dbReference type="ExpressionAtlas" id="A0A1P8B727">
    <property type="expression patterns" value="baseline and differential"/>
</dbReference>
<evidence type="ECO:0000256" key="2">
    <source>
        <dbReference type="ARBA" id="ARBA00022527"/>
    </source>
</evidence>
<evidence type="ECO:0000256" key="4">
    <source>
        <dbReference type="ARBA" id="ARBA00022741"/>
    </source>
</evidence>
<dbReference type="PROSITE" id="PS00108">
    <property type="entry name" value="PROTEIN_KINASE_ST"/>
    <property type="match status" value="1"/>
</dbReference>
<dbReference type="GeneID" id="826406"/>
<dbReference type="InterPro" id="IPR050538">
    <property type="entry name" value="MAP_kinase_kinase_kinase"/>
</dbReference>
<dbReference type="PROSITE" id="PS50011">
    <property type="entry name" value="PROTEIN_KINASE_DOM"/>
    <property type="match status" value="1"/>
</dbReference>
<dbReference type="AlphaFoldDB" id="A0A1P8B727"/>
<dbReference type="InterPro" id="IPR000719">
    <property type="entry name" value="Prot_kinase_dom"/>
</dbReference>
<feature type="region of interest" description="Disordered" evidence="7">
    <location>
        <begin position="70"/>
        <end position="91"/>
    </location>
</feature>
<sequence length="478" mass="52976">MDVTAIFAGDILVQSREYLIPNDVVDVDGGIKAVRPPIIQPPPGRKLPLIDFPGSSWDFLTYFAPSKTVKRQSSSSSDNTSDKEEVETEETRGMFVQLGDTAHEACPFATNEADSSSTVSIISPSYASRGSIVPSWLKRKFLGRVSLGFVYEGSSGSSVGSESTCSLMTPSLEFPDRISFRKKDFSEKGPSRHVWEKRKLTRAKLIENFCNPEDIEPVTSWLKGQLLGEESFASVYEAISEDGDFFAVKEVSLLDKGIQAQECIQQLEGEIALLSQLQHQNIVRYRGTAKDVSKLYIFLELVTQGSVQKLYERYQLSYTVVSLYTRQILAGLNYLHDKGFVHRDIKCANMLVDANGTVKLADFGLAEASKFNDIMSCKGTLFWMAPEVINRKDSDGNGSPADIWSLGCTVLEMCTGQIPYSDLKPIQAAFKIGRGTLPDVPDTLSLDARHFILTCLKVNPEERPTAAELLHHPFVINL</sequence>